<dbReference type="Gene3D" id="2.130.10.10">
    <property type="entry name" value="YVTN repeat-like/Quinoprotein amine dehydrogenase"/>
    <property type="match status" value="2"/>
</dbReference>
<evidence type="ECO:0008006" key="4">
    <source>
        <dbReference type="Google" id="ProtNLM"/>
    </source>
</evidence>
<dbReference type="GO" id="GO:0003723">
    <property type="term" value="F:RNA binding"/>
    <property type="evidence" value="ECO:0007669"/>
    <property type="project" value="TreeGrafter"/>
</dbReference>
<dbReference type="OrthoDB" id="8883818at2759"/>
<dbReference type="Proteomes" id="UP000812966">
    <property type="component" value="Unassembled WGS sequence"/>
</dbReference>
<feature type="compositionally biased region" description="Low complexity" evidence="1">
    <location>
        <begin position="150"/>
        <end position="163"/>
    </location>
</feature>
<feature type="compositionally biased region" description="Basic and acidic residues" evidence="1">
    <location>
        <begin position="169"/>
        <end position="185"/>
    </location>
</feature>
<comment type="caution">
    <text evidence="2">The sequence shown here is derived from an EMBL/GenBank/DDBJ whole genome shotgun (WGS) entry which is preliminary data.</text>
</comment>
<proteinExistence type="predicted"/>
<feature type="compositionally biased region" description="Acidic residues" evidence="1">
    <location>
        <begin position="790"/>
        <end position="806"/>
    </location>
</feature>
<dbReference type="GO" id="GO:0000462">
    <property type="term" value="P:maturation of SSU-rRNA from tricistronic rRNA transcript (SSU-rRNA, 5.8S rRNA, LSU-rRNA)"/>
    <property type="evidence" value="ECO:0007669"/>
    <property type="project" value="InterPro"/>
</dbReference>
<feature type="region of interest" description="Disordered" evidence="1">
    <location>
        <begin position="446"/>
        <end position="469"/>
    </location>
</feature>
<gene>
    <name evidence="2" type="ORF">FFLO_06626</name>
</gene>
<feature type="region of interest" description="Disordered" evidence="1">
    <location>
        <begin position="129"/>
        <end position="185"/>
    </location>
</feature>
<reference evidence="2" key="1">
    <citation type="submission" date="2020-04" db="EMBL/GenBank/DDBJ databases">
        <title>Analysis of mating type loci in Filobasidium floriforme.</title>
        <authorList>
            <person name="Nowrousian M."/>
        </authorList>
    </citation>
    <scope>NUCLEOTIDE SEQUENCE</scope>
    <source>
        <strain evidence="2">CBS 6242</strain>
    </source>
</reference>
<feature type="region of interest" description="Disordered" evidence="1">
    <location>
        <begin position="747"/>
        <end position="811"/>
    </location>
</feature>
<name>A0A8K0JGX3_9TREE</name>
<dbReference type="SUPFAM" id="SSF50969">
    <property type="entry name" value="YVTN repeat-like/Quinoprotein amine dehydrogenase"/>
    <property type="match status" value="1"/>
</dbReference>
<dbReference type="SUPFAM" id="SSF50978">
    <property type="entry name" value="WD40 repeat-like"/>
    <property type="match status" value="1"/>
</dbReference>
<dbReference type="GO" id="GO:0032040">
    <property type="term" value="C:small-subunit processome"/>
    <property type="evidence" value="ECO:0007669"/>
    <property type="project" value="TreeGrafter"/>
</dbReference>
<feature type="region of interest" description="Disordered" evidence="1">
    <location>
        <begin position="290"/>
        <end position="317"/>
    </location>
</feature>
<organism evidence="2 3">
    <name type="scientific">Filobasidium floriforme</name>
    <dbReference type="NCBI Taxonomy" id="5210"/>
    <lineage>
        <taxon>Eukaryota</taxon>
        <taxon>Fungi</taxon>
        <taxon>Dikarya</taxon>
        <taxon>Basidiomycota</taxon>
        <taxon>Agaricomycotina</taxon>
        <taxon>Tremellomycetes</taxon>
        <taxon>Filobasidiales</taxon>
        <taxon>Filobasidiaceae</taxon>
        <taxon>Filobasidium</taxon>
    </lineage>
</organism>
<dbReference type="PANTHER" id="PTHR44163">
    <property type="entry name" value="U3 SMALL NUCLEOLAR RNA-ASSOCIATED PROTEIN 4 HOMOLOG"/>
    <property type="match status" value="1"/>
</dbReference>
<dbReference type="InterPro" id="IPR036322">
    <property type="entry name" value="WD40_repeat_dom_sf"/>
</dbReference>
<evidence type="ECO:0000313" key="2">
    <source>
        <dbReference type="EMBL" id="KAG7527745.1"/>
    </source>
</evidence>
<dbReference type="SMART" id="SM00320">
    <property type="entry name" value="WD40"/>
    <property type="match status" value="5"/>
</dbReference>
<dbReference type="InterPro" id="IPR015943">
    <property type="entry name" value="WD40/YVTN_repeat-like_dom_sf"/>
</dbReference>
<feature type="region of interest" description="Disordered" evidence="1">
    <location>
        <begin position="935"/>
        <end position="969"/>
    </location>
</feature>
<feature type="compositionally biased region" description="Polar residues" evidence="1">
    <location>
        <begin position="755"/>
        <end position="764"/>
    </location>
</feature>
<dbReference type="PANTHER" id="PTHR44163:SF1">
    <property type="entry name" value="U3 SMALL NUCLEOLAR RNA-ASSOCIATED PROTEIN 4 HOMOLOG"/>
    <property type="match status" value="1"/>
</dbReference>
<dbReference type="EMBL" id="JABELV010000234">
    <property type="protein sequence ID" value="KAG7527745.1"/>
    <property type="molecule type" value="Genomic_DNA"/>
</dbReference>
<accession>A0A8K0JGX3</accession>
<dbReference type="GO" id="GO:0030686">
    <property type="term" value="C:90S preribosome"/>
    <property type="evidence" value="ECO:0007669"/>
    <property type="project" value="InterPro"/>
</dbReference>
<evidence type="ECO:0000256" key="1">
    <source>
        <dbReference type="SAM" id="MobiDB-lite"/>
    </source>
</evidence>
<dbReference type="InterPro" id="IPR001680">
    <property type="entry name" value="WD40_rpt"/>
</dbReference>
<dbReference type="GO" id="GO:0034455">
    <property type="term" value="C:t-UTP complex"/>
    <property type="evidence" value="ECO:0007669"/>
    <property type="project" value="TreeGrafter"/>
</dbReference>
<keyword evidence="3" id="KW-1185">Reference proteome</keyword>
<sequence length="1020" mass="109739">MPDITPQEPTTKTAITTALHRVRFADYHPSPITALAFTPIPFPNPDPAAPVDVIEGQMGALVCARQNGEIQIWEWAEGDRNEREGEEEVQVGSEGKGSWVLRRVLPSILAYPTISLMTLAIRDPESFYHPTTTSSSSSSTSFGLSDEPSSSHSSSSTTKATTTNVGQSETEHKEKEHKPRLPRLDELRLFTGGSDSGDLVERCLGSGRVLQTTPLPSGPIWSLSLSPTHTHLAISTSAPHIHLLQLSPDTLELEVASLNTANGGTGVGGRMEALPGKVRTLGIAWGPPARQSVKVAPSPNSRSTYNAGAEEEKSRETETTRWIWRPSYLITAHSDSSLRKFNLATGRVVGRMSVGKLSARGTGGKSRKRHSVVWAVGCLIDGTIISADSLGQVIFWDGKSLAQIKSFKAHAADAQCLVISPNGRAVYTSGPDQRVAQFTYVSSSASADRDELDGPTSTSSSSGEWQQTSIKRLHKHDVRTLAMFPGYSLAPRNSSPIINPHVAPVLASGGIDMSVVLTSAGQTGGLTTKRKGPLAIKSEVNPITNKGKETFNDAVKVDLGYVPRGNGTDVIGVAREKRLVLVRRQRGVALFRVREMRGRGEEAEGENVPGGWDKVLEMNFQLRTSLVSAAISPDGKWLAVSDLYETKVYKLRYHDDVEDDSMTVQPKRVKAFTSLLEESLPHLASGFARRGTGASSLLFMPDSNGLIIGFAMHSHMVVVEVGASDAEEGVSVLKSFAVPVKEGQRAVQGLPSRSKLGQNGNVNGNGHADEADEDESTSSAAGGEHRSEAADSDSDDSDSEEEDDGDADAHRPRFVMMSISPDLQWLAGQDSSGRIGVWSLDVFKLHCLVPTFAEPPTAMTFSNASTLVLAFAGANTVQTFDVDDRRLLLGRTKVTYTDDRVLGLEPVASGSGSSTAAGRGKILAWGSNWVSTLDVPEGDSSSKDKKTRKRRKSGVRTNQPGANKKPIIDTTAEDPFRIIGRYREVGAVAMLGNHELLVVERPFTDLTGLPTAFVKPRYNS</sequence>
<feature type="compositionally biased region" description="Low complexity" evidence="1">
    <location>
        <begin position="131"/>
        <end position="141"/>
    </location>
</feature>
<dbReference type="InterPro" id="IPR046351">
    <property type="entry name" value="UTP4"/>
</dbReference>
<evidence type="ECO:0000313" key="3">
    <source>
        <dbReference type="Proteomes" id="UP000812966"/>
    </source>
</evidence>
<protein>
    <recommendedName>
        <fullName evidence="4">U3 small nucleolar RNA-associated protein 4</fullName>
    </recommendedName>
</protein>
<feature type="compositionally biased region" description="Basic residues" evidence="1">
    <location>
        <begin position="945"/>
        <end position="954"/>
    </location>
</feature>
<feature type="compositionally biased region" description="Polar residues" evidence="1">
    <location>
        <begin position="455"/>
        <end position="469"/>
    </location>
</feature>
<dbReference type="InterPro" id="IPR011044">
    <property type="entry name" value="Quino_amine_DH_bsu"/>
</dbReference>
<dbReference type="AlphaFoldDB" id="A0A8K0JGX3"/>